<dbReference type="Proteomes" id="UP000221511">
    <property type="component" value="Segment"/>
</dbReference>
<dbReference type="GO" id="GO:0003678">
    <property type="term" value="F:DNA helicase activity"/>
    <property type="evidence" value="ECO:0007669"/>
    <property type="project" value="InterPro"/>
</dbReference>
<dbReference type="GO" id="GO:0006260">
    <property type="term" value="P:DNA replication"/>
    <property type="evidence" value="ECO:0007669"/>
    <property type="project" value="InterPro"/>
</dbReference>
<keyword evidence="2" id="KW-0547">Nucleotide-binding</keyword>
<dbReference type="InterPro" id="IPR007694">
    <property type="entry name" value="DNA_helicase_DnaB-like_C"/>
</dbReference>
<dbReference type="PROSITE" id="PS51199">
    <property type="entry name" value="SF4_HELICASE"/>
    <property type="match status" value="1"/>
</dbReference>
<keyword evidence="3" id="KW-1185">Reference proteome</keyword>
<reference evidence="2 3" key="1">
    <citation type="submission" date="2016-05" db="EMBL/GenBank/DDBJ databases">
        <title>Campylobacter bacteriophages isolated in Slovenia.</title>
        <authorList>
            <person name="Janez N."/>
            <person name="Peterka M."/>
            <person name="Accetto T."/>
        </authorList>
    </citation>
    <scope>NUCLEOTIDE SEQUENCE [LARGE SCALE GENOMIC DNA]</scope>
</reference>
<dbReference type="PANTHER" id="PTHR30153">
    <property type="entry name" value="REPLICATIVE DNA HELICASE DNAB"/>
    <property type="match status" value="1"/>
</dbReference>
<sequence>MISGLILKSLINDEIYFDKVYSILKPEHFIGVDSDIYKTIQKLVKEYNKKPTPKEVALKLKDNFKDEQQENCINRFKEIMLDKQNVSPEFLNNETAEFIKQAEMRSCIIQGAKLIQEKKDIGKIYERLGQAISFTMDTDIGMKDIDAQERDILRRETKIGISTGVEILDEVLAGGYMPSTLNFICSVTHGGKSMFLSHFCANAMLKGYNCLYITLEMPSIKIWDRIESNIFNIDISELRNYNVSEGYEKLPNLGRCVVKEYGAGSFDVLQLKSLVQKVESSLEINLNCIIIDYLALMASYALQPSVGLYSYYKKIAEELHAYAKESKKCVLSAAQLNRNAYNNSNADTSTIAESLGIAQTADTIAMLHRSPELDELGQAIISFTKNRNSGNLSQKYVGINFKQSRFFDIDQPD</sequence>
<evidence type="ECO:0000259" key="1">
    <source>
        <dbReference type="PROSITE" id="PS51199"/>
    </source>
</evidence>
<feature type="domain" description="SF4 helicase" evidence="1">
    <location>
        <begin position="154"/>
        <end position="413"/>
    </location>
</feature>
<dbReference type="GO" id="GO:0005524">
    <property type="term" value="F:ATP binding"/>
    <property type="evidence" value="ECO:0007669"/>
    <property type="project" value="InterPro"/>
</dbReference>
<dbReference type="Pfam" id="PF03796">
    <property type="entry name" value="DnaB_C"/>
    <property type="match status" value="1"/>
</dbReference>
<dbReference type="SUPFAM" id="SSF52540">
    <property type="entry name" value="P-loop containing nucleoside triphosphate hydrolases"/>
    <property type="match status" value="1"/>
</dbReference>
<dbReference type="EMBL" id="KX229736">
    <property type="protein sequence ID" value="ANH51272.1"/>
    <property type="molecule type" value="Genomic_DNA"/>
</dbReference>
<keyword evidence="2" id="KW-0067">ATP-binding</keyword>
<dbReference type="PANTHER" id="PTHR30153:SF2">
    <property type="entry name" value="REPLICATIVE DNA HELICASE"/>
    <property type="match status" value="1"/>
</dbReference>
<accession>A0A1B0XVZ3</accession>
<keyword evidence="2" id="KW-0347">Helicase</keyword>
<gene>
    <name evidence="2" type="ORF">PC5_00153</name>
</gene>
<protein>
    <submittedName>
        <fullName evidence="2">DNA primase-helicase subunit</fullName>
    </submittedName>
</protein>
<organism evidence="2 3">
    <name type="scientific">Campylobacter phage PC5</name>
    <dbReference type="NCBI Taxonomy" id="1541690"/>
    <lineage>
        <taxon>Viruses</taxon>
        <taxon>Duplodnaviria</taxon>
        <taxon>Heunggongvirae</taxon>
        <taxon>Uroviricota</taxon>
        <taxon>Caudoviricetes</taxon>
        <taxon>Connertonviridae</taxon>
        <taxon>Fletchervirus</taxon>
        <taxon>Fletchervirus PC5</taxon>
    </lineage>
</organism>
<evidence type="ECO:0000313" key="2">
    <source>
        <dbReference type="EMBL" id="ANH51272.1"/>
    </source>
</evidence>
<proteinExistence type="predicted"/>
<evidence type="ECO:0000313" key="3">
    <source>
        <dbReference type="Proteomes" id="UP000221511"/>
    </source>
</evidence>
<name>A0A1B0XVZ3_9CAUD</name>
<keyword evidence="2" id="KW-0378">Hydrolase</keyword>
<dbReference type="Gene3D" id="3.40.50.300">
    <property type="entry name" value="P-loop containing nucleotide triphosphate hydrolases"/>
    <property type="match status" value="1"/>
</dbReference>
<dbReference type="InterPro" id="IPR027417">
    <property type="entry name" value="P-loop_NTPase"/>
</dbReference>